<evidence type="ECO:0000256" key="2">
    <source>
        <dbReference type="ARBA" id="ARBA00022801"/>
    </source>
</evidence>
<evidence type="ECO:0000256" key="1">
    <source>
        <dbReference type="ARBA" id="ARBA00022723"/>
    </source>
</evidence>
<dbReference type="EMBL" id="BAAAHQ010000023">
    <property type="protein sequence ID" value="GAA0936860.1"/>
    <property type="molecule type" value="Genomic_DNA"/>
</dbReference>
<accession>A0ABN1Q2J7</accession>
<comment type="caution">
    <text evidence="4">The sequence shown here is derived from an EMBL/GenBank/DDBJ whole genome shotgun (WGS) entry which is preliminary data.</text>
</comment>
<keyword evidence="1" id="KW-0479">Metal-binding</keyword>
<keyword evidence="5" id="KW-1185">Reference proteome</keyword>
<dbReference type="RefSeq" id="WP_343951997.1">
    <property type="nucleotide sequence ID" value="NZ_BAAAHQ010000023.1"/>
</dbReference>
<evidence type="ECO:0000313" key="5">
    <source>
        <dbReference type="Proteomes" id="UP001501578"/>
    </source>
</evidence>
<protein>
    <submittedName>
        <fullName evidence="4">Polysaccharide deacetylase family protein</fullName>
    </submittedName>
</protein>
<gene>
    <name evidence="4" type="ORF">GCM10009560_45820</name>
</gene>
<sequence>MLYSGIAWTSAGFVIETLDEEGRQALPSARFGPGQAAAITTYLKSAGSPLVAVVESTNGVLDGGLVLAGIAVYRADPWSLPERPLLASVPARDLAEVARRDLSSLTRLEITGGTLTGRIDELVAAIDSSAADDERMRKAGRCLSHGSREGREIALTFDDGPKPPYTGQILDILAEYQIPATFFCVGLQSSAFPDEIARIREQKHGLGNHTWSHPYLPDLSRPQLSEQITRTTELLGGGTLFRPPYGSRTPEVMSWLGEEDVTIALWDVEPNDWARPGPEEIARIALEQTRPGSIILLHDGGGDRSQTVAALPALIEGLFERDYRFVLVDELLKGR</sequence>
<dbReference type="PANTHER" id="PTHR10587">
    <property type="entry name" value="GLYCOSYL TRANSFERASE-RELATED"/>
    <property type="match status" value="1"/>
</dbReference>
<dbReference type="SUPFAM" id="SSF88713">
    <property type="entry name" value="Glycoside hydrolase/deacetylase"/>
    <property type="match status" value="1"/>
</dbReference>
<dbReference type="InterPro" id="IPR050248">
    <property type="entry name" value="Polysacc_deacetylase_ArnD"/>
</dbReference>
<keyword evidence="2" id="KW-0378">Hydrolase</keyword>
<reference evidence="4 5" key="1">
    <citation type="journal article" date="2019" name="Int. J. Syst. Evol. Microbiol.">
        <title>The Global Catalogue of Microorganisms (GCM) 10K type strain sequencing project: providing services to taxonomists for standard genome sequencing and annotation.</title>
        <authorList>
            <consortium name="The Broad Institute Genomics Platform"/>
            <consortium name="The Broad Institute Genome Sequencing Center for Infectious Disease"/>
            <person name="Wu L."/>
            <person name="Ma J."/>
        </authorList>
    </citation>
    <scope>NUCLEOTIDE SEQUENCE [LARGE SCALE GENOMIC DNA]</scope>
    <source>
        <strain evidence="4 5">JCM 11136</strain>
    </source>
</reference>
<dbReference type="CDD" id="cd10917">
    <property type="entry name" value="CE4_NodB_like_6s_7s"/>
    <property type="match status" value="1"/>
</dbReference>
<name>A0ABN1Q2J7_9ACTN</name>
<feature type="domain" description="NodB homology" evidence="3">
    <location>
        <begin position="151"/>
        <end position="326"/>
    </location>
</feature>
<dbReference type="Pfam" id="PF01522">
    <property type="entry name" value="Polysacc_deac_1"/>
    <property type="match status" value="1"/>
</dbReference>
<dbReference type="Gene3D" id="3.20.20.370">
    <property type="entry name" value="Glycoside hydrolase/deacetylase"/>
    <property type="match status" value="1"/>
</dbReference>
<dbReference type="InterPro" id="IPR011330">
    <property type="entry name" value="Glyco_hydro/deAcase_b/a-brl"/>
</dbReference>
<evidence type="ECO:0000313" key="4">
    <source>
        <dbReference type="EMBL" id="GAA0936860.1"/>
    </source>
</evidence>
<dbReference type="Proteomes" id="UP001501578">
    <property type="component" value="Unassembled WGS sequence"/>
</dbReference>
<dbReference type="PANTHER" id="PTHR10587:SF133">
    <property type="entry name" value="CHITIN DEACETYLASE 1-RELATED"/>
    <property type="match status" value="1"/>
</dbReference>
<proteinExistence type="predicted"/>
<dbReference type="PROSITE" id="PS51677">
    <property type="entry name" value="NODB"/>
    <property type="match status" value="1"/>
</dbReference>
<organism evidence="4 5">
    <name type="scientific">Nonomuraea longicatena</name>
    <dbReference type="NCBI Taxonomy" id="83682"/>
    <lineage>
        <taxon>Bacteria</taxon>
        <taxon>Bacillati</taxon>
        <taxon>Actinomycetota</taxon>
        <taxon>Actinomycetes</taxon>
        <taxon>Streptosporangiales</taxon>
        <taxon>Streptosporangiaceae</taxon>
        <taxon>Nonomuraea</taxon>
    </lineage>
</organism>
<evidence type="ECO:0000259" key="3">
    <source>
        <dbReference type="PROSITE" id="PS51677"/>
    </source>
</evidence>
<dbReference type="InterPro" id="IPR002509">
    <property type="entry name" value="NODB_dom"/>
</dbReference>